<evidence type="ECO:0000313" key="6">
    <source>
        <dbReference type="EMBL" id="RWS06303.1"/>
    </source>
</evidence>
<dbReference type="InterPro" id="IPR016187">
    <property type="entry name" value="CTDL_fold"/>
</dbReference>
<feature type="domain" description="C-type lectin" evidence="3">
    <location>
        <begin position="1"/>
        <end position="83"/>
    </location>
</feature>
<sequence length="178" mass="19795">MAIIHSKEENDFVAGLVPGGTWTFLGGKTTGNGSTEFEWLDGSAADFYNWEPSEIEPNQGIVIRQDGKWSFSELPDTRPVLCQRSLTKCVPENVARIKKTETIVGALEGGITRLLKHFSSNQKAIKSEVSNINTKLNETEENIEALHESSYGLQKQIDIIVSYLSRFSQTLQELAGFE</sequence>
<evidence type="ECO:0000313" key="7">
    <source>
        <dbReference type="Proteomes" id="UP000285301"/>
    </source>
</evidence>
<dbReference type="InterPro" id="IPR016186">
    <property type="entry name" value="C-type_lectin-like/link_sf"/>
</dbReference>
<dbReference type="AlphaFoldDB" id="A0A3S3NMA0"/>
<name>A0A3S3NMA0_9ACAR</name>
<dbReference type="Gene3D" id="3.10.100.10">
    <property type="entry name" value="Mannose-Binding Protein A, subunit A"/>
    <property type="match status" value="1"/>
</dbReference>
<evidence type="ECO:0000313" key="4">
    <source>
        <dbReference type="EMBL" id="RWS05486.1"/>
    </source>
</evidence>
<dbReference type="InterPro" id="IPR050976">
    <property type="entry name" value="Snaclec"/>
</dbReference>
<feature type="coiled-coil region" evidence="2">
    <location>
        <begin position="122"/>
        <end position="149"/>
    </location>
</feature>
<dbReference type="OrthoDB" id="7357196at2759"/>
<dbReference type="InterPro" id="IPR001304">
    <property type="entry name" value="C-type_lectin-like"/>
</dbReference>
<gene>
    <name evidence="6" type="ORF">B4U79_16228</name>
    <name evidence="5" type="ORF">B4U79_16294</name>
    <name evidence="4" type="ORF">B4U79_16308</name>
</gene>
<evidence type="ECO:0000256" key="2">
    <source>
        <dbReference type="SAM" id="Coils"/>
    </source>
</evidence>
<evidence type="ECO:0000313" key="5">
    <source>
        <dbReference type="EMBL" id="RWS05625.1"/>
    </source>
</evidence>
<protein>
    <submittedName>
        <fullName evidence="4">Lung surfactant protein A-like protein</fullName>
    </submittedName>
</protein>
<dbReference type="EMBL" id="NCKU01004209">
    <property type="protein sequence ID" value="RWS06303.1"/>
    <property type="molecule type" value="Genomic_DNA"/>
</dbReference>
<dbReference type="EMBL" id="NCKU01004666">
    <property type="protein sequence ID" value="RWS05625.1"/>
    <property type="molecule type" value="Genomic_DNA"/>
</dbReference>
<keyword evidence="7" id="KW-1185">Reference proteome</keyword>
<reference evidence="4" key="2">
    <citation type="submission" date="2018-11" db="EMBL/GenBank/DDBJ databases">
        <title>Trombidioid mite genomics.</title>
        <authorList>
            <person name="Dong X."/>
        </authorList>
    </citation>
    <scope>NUCLEOTIDE SEQUENCE</scope>
    <source>
        <strain evidence="4">UoL-WK</strain>
    </source>
</reference>
<reference evidence="4 7" key="1">
    <citation type="journal article" date="2018" name="Gigascience">
        <title>Genomes of trombidid mites reveal novel predicted allergens and laterally-transferred genes associated with secondary metabolism.</title>
        <authorList>
            <person name="Dong X."/>
            <person name="Chaisiri K."/>
            <person name="Xia D."/>
            <person name="Armstrong S.D."/>
            <person name="Fang Y."/>
            <person name="Donnelly M.J."/>
            <person name="Kadowaki T."/>
            <person name="McGarry J.W."/>
            <person name="Darby A.C."/>
            <person name="Makepeace B.L."/>
        </authorList>
    </citation>
    <scope>NUCLEOTIDE SEQUENCE [LARGE SCALE GENOMIC DNA]</scope>
    <source>
        <strain evidence="4">UoL-WK</strain>
    </source>
</reference>
<dbReference type="Proteomes" id="UP000285301">
    <property type="component" value="Unassembled WGS sequence"/>
</dbReference>
<keyword evidence="1" id="KW-1015">Disulfide bond</keyword>
<dbReference type="PROSITE" id="PS50041">
    <property type="entry name" value="C_TYPE_LECTIN_2"/>
    <property type="match status" value="1"/>
</dbReference>
<evidence type="ECO:0000259" key="3">
    <source>
        <dbReference type="PROSITE" id="PS50041"/>
    </source>
</evidence>
<accession>A0A3S3NMA0</accession>
<dbReference type="SUPFAM" id="SSF56436">
    <property type="entry name" value="C-type lectin-like"/>
    <property type="match status" value="1"/>
</dbReference>
<dbReference type="PANTHER" id="PTHR22991:SF40">
    <property type="entry name" value="PROTEIN CBG13490"/>
    <property type="match status" value="1"/>
</dbReference>
<evidence type="ECO:0000256" key="1">
    <source>
        <dbReference type="ARBA" id="ARBA00023157"/>
    </source>
</evidence>
<dbReference type="CDD" id="cd00037">
    <property type="entry name" value="CLECT"/>
    <property type="match status" value="1"/>
</dbReference>
<proteinExistence type="predicted"/>
<comment type="caution">
    <text evidence="4">The sequence shown here is derived from an EMBL/GenBank/DDBJ whole genome shotgun (WGS) entry which is preliminary data.</text>
</comment>
<organism evidence="4 7">
    <name type="scientific">Dinothrombium tinctorium</name>
    <dbReference type="NCBI Taxonomy" id="1965070"/>
    <lineage>
        <taxon>Eukaryota</taxon>
        <taxon>Metazoa</taxon>
        <taxon>Ecdysozoa</taxon>
        <taxon>Arthropoda</taxon>
        <taxon>Chelicerata</taxon>
        <taxon>Arachnida</taxon>
        <taxon>Acari</taxon>
        <taxon>Acariformes</taxon>
        <taxon>Trombidiformes</taxon>
        <taxon>Prostigmata</taxon>
        <taxon>Anystina</taxon>
        <taxon>Parasitengona</taxon>
        <taxon>Trombidioidea</taxon>
        <taxon>Trombidiidae</taxon>
        <taxon>Dinothrombium</taxon>
    </lineage>
</organism>
<dbReference type="EMBL" id="NCKU01004753">
    <property type="protein sequence ID" value="RWS05486.1"/>
    <property type="molecule type" value="Genomic_DNA"/>
</dbReference>
<keyword evidence="2" id="KW-0175">Coiled coil</keyword>
<dbReference type="PANTHER" id="PTHR22991">
    <property type="entry name" value="PROTEIN CBG13490"/>
    <property type="match status" value="1"/>
</dbReference>